<dbReference type="InterPro" id="IPR021858">
    <property type="entry name" value="Fun_TF"/>
</dbReference>
<name>A0A0D2A0W0_9EURO</name>
<dbReference type="Proteomes" id="UP000054466">
    <property type="component" value="Unassembled WGS sequence"/>
</dbReference>
<dbReference type="OrthoDB" id="4140456at2759"/>
<sequence length="585" mass="66030">MRSNKASIVVPDVLWLNAKTPTNFKSTSDYEQKSIIAVRAQHYSTQKRVELASLLAEQPNLESKPPHGQTVSSPAHGLRKAPSEPRQTDNTLEQDAKGRHQRKVVKRRLPPQQRIRSTKATVVPSVGLGDSLSMLLQRGNSDPFSATPIHLSALRHSVISTIQPMSLRTIWADEVGTPNAAKILVPAQTRVYKSYMSHEAVMHALLAYCWSVLARLHPHDKELYWAYALDHETRGIRVLQPLIALGFNAGDNLEVAVQAVMLLCCAAVYRSRLDALFLHLKGLKQLIQSMGGVGGLPWIRKEIIIYLVVRVAAATGTRSILDPSSWDPGWWSENGPRETMADLTTGREPNLGFSSASPGTNDFPCIFMALRELVEVEGLKRRTADDEPEQINRLFRWSFLRRQAVRARILDYWCDLTEPTNAVDPPKGSPTPTTVHHASVGMCLCLALHLVMAFGLEASLLRQTWVSTIHVWHIMLLRCVQKLGFESDKIDQSHPGALDILWVYCIGAYVEQLSLNHVLRHHPNFWALYTAERVDIRWFSVRFGDVARRLGYRQYQDVAVLFEKRYVHIPSLQDAVLRKIFDFDC</sequence>
<dbReference type="AlphaFoldDB" id="A0A0D2A0W0"/>
<evidence type="ECO:0008006" key="4">
    <source>
        <dbReference type="Google" id="ProtNLM"/>
    </source>
</evidence>
<dbReference type="Pfam" id="PF11951">
    <property type="entry name" value="Fungal_trans_2"/>
    <property type="match status" value="1"/>
</dbReference>
<evidence type="ECO:0000313" key="3">
    <source>
        <dbReference type="Proteomes" id="UP000054466"/>
    </source>
</evidence>
<dbReference type="GeneID" id="27340012"/>
<dbReference type="RefSeq" id="XP_016254232.1">
    <property type="nucleotide sequence ID" value="XM_016387304.1"/>
</dbReference>
<keyword evidence="3" id="KW-1185">Reference proteome</keyword>
<gene>
    <name evidence="2" type="ORF">PV07_00818</name>
</gene>
<dbReference type="EMBL" id="KN847040">
    <property type="protein sequence ID" value="KIW34016.1"/>
    <property type="molecule type" value="Genomic_DNA"/>
</dbReference>
<evidence type="ECO:0000256" key="1">
    <source>
        <dbReference type="SAM" id="MobiDB-lite"/>
    </source>
</evidence>
<proteinExistence type="predicted"/>
<accession>A0A0D2A0W0</accession>
<dbReference type="HOGENOM" id="CLU_425123_0_0_1"/>
<dbReference type="VEuPathDB" id="FungiDB:PV07_00818"/>
<feature type="region of interest" description="Disordered" evidence="1">
    <location>
        <begin position="60"/>
        <end position="107"/>
    </location>
</feature>
<organism evidence="2 3">
    <name type="scientific">Cladophialophora immunda</name>
    <dbReference type="NCBI Taxonomy" id="569365"/>
    <lineage>
        <taxon>Eukaryota</taxon>
        <taxon>Fungi</taxon>
        <taxon>Dikarya</taxon>
        <taxon>Ascomycota</taxon>
        <taxon>Pezizomycotina</taxon>
        <taxon>Eurotiomycetes</taxon>
        <taxon>Chaetothyriomycetidae</taxon>
        <taxon>Chaetothyriales</taxon>
        <taxon>Herpotrichiellaceae</taxon>
        <taxon>Cladophialophora</taxon>
    </lineage>
</organism>
<protein>
    <recommendedName>
        <fullName evidence="4">Transcription factor domain-containing protein</fullName>
    </recommendedName>
</protein>
<evidence type="ECO:0000313" key="2">
    <source>
        <dbReference type="EMBL" id="KIW34016.1"/>
    </source>
</evidence>
<reference evidence="2 3" key="1">
    <citation type="submission" date="2015-01" db="EMBL/GenBank/DDBJ databases">
        <title>The Genome Sequence of Cladophialophora immunda CBS83496.</title>
        <authorList>
            <consortium name="The Broad Institute Genomics Platform"/>
            <person name="Cuomo C."/>
            <person name="de Hoog S."/>
            <person name="Gorbushina A."/>
            <person name="Stielow B."/>
            <person name="Teixiera M."/>
            <person name="Abouelleil A."/>
            <person name="Chapman S.B."/>
            <person name="Priest M."/>
            <person name="Young S.K."/>
            <person name="Wortman J."/>
            <person name="Nusbaum C."/>
            <person name="Birren B."/>
        </authorList>
    </citation>
    <scope>NUCLEOTIDE SEQUENCE [LARGE SCALE GENOMIC DNA]</scope>
    <source>
        <strain evidence="2 3">CBS 83496</strain>
    </source>
</reference>